<dbReference type="EMBL" id="CAICTM010000626">
    <property type="protein sequence ID" value="CAB9514026.1"/>
    <property type="molecule type" value="Genomic_DNA"/>
</dbReference>
<feature type="transmembrane region" description="Helical" evidence="8">
    <location>
        <begin position="157"/>
        <end position="177"/>
    </location>
</feature>
<dbReference type="GO" id="GO:0019755">
    <property type="term" value="P:one-carbon compound transport"/>
    <property type="evidence" value="ECO:0007669"/>
    <property type="project" value="UniProtKB-ARBA"/>
</dbReference>
<dbReference type="Gene3D" id="1.20.1080.10">
    <property type="entry name" value="Glycerol uptake facilitator protein"/>
    <property type="match status" value="1"/>
</dbReference>
<evidence type="ECO:0000313" key="10">
    <source>
        <dbReference type="Proteomes" id="UP001153069"/>
    </source>
</evidence>
<keyword evidence="6 8" id="KW-0472">Membrane</keyword>
<name>A0A9N8E3Q4_9STRA</name>
<evidence type="ECO:0008006" key="11">
    <source>
        <dbReference type="Google" id="ProtNLM"/>
    </source>
</evidence>
<dbReference type="InterPro" id="IPR000425">
    <property type="entry name" value="MIP"/>
</dbReference>
<dbReference type="InterPro" id="IPR023271">
    <property type="entry name" value="Aquaporin-like"/>
</dbReference>
<dbReference type="GO" id="GO:0005737">
    <property type="term" value="C:cytoplasm"/>
    <property type="evidence" value="ECO:0007669"/>
    <property type="project" value="UniProtKB-ARBA"/>
</dbReference>
<evidence type="ECO:0000256" key="2">
    <source>
        <dbReference type="ARBA" id="ARBA00022448"/>
    </source>
</evidence>
<organism evidence="9 10">
    <name type="scientific">Seminavis robusta</name>
    <dbReference type="NCBI Taxonomy" id="568900"/>
    <lineage>
        <taxon>Eukaryota</taxon>
        <taxon>Sar</taxon>
        <taxon>Stramenopiles</taxon>
        <taxon>Ochrophyta</taxon>
        <taxon>Bacillariophyta</taxon>
        <taxon>Bacillariophyceae</taxon>
        <taxon>Bacillariophycidae</taxon>
        <taxon>Naviculales</taxon>
        <taxon>Naviculaceae</taxon>
        <taxon>Seminavis</taxon>
    </lineage>
</organism>
<feature type="transmembrane region" description="Helical" evidence="8">
    <location>
        <begin position="237"/>
        <end position="258"/>
    </location>
</feature>
<keyword evidence="2 7" id="KW-0813">Transport</keyword>
<dbReference type="GO" id="GO:0015250">
    <property type="term" value="F:water channel activity"/>
    <property type="evidence" value="ECO:0007669"/>
    <property type="project" value="TreeGrafter"/>
</dbReference>
<evidence type="ECO:0000256" key="3">
    <source>
        <dbReference type="ARBA" id="ARBA00022692"/>
    </source>
</evidence>
<dbReference type="GO" id="GO:0012505">
    <property type="term" value="C:endomembrane system"/>
    <property type="evidence" value="ECO:0007669"/>
    <property type="project" value="UniProtKB-SubCell"/>
</dbReference>
<reference evidence="9" key="1">
    <citation type="submission" date="2020-06" db="EMBL/GenBank/DDBJ databases">
        <authorList>
            <consortium name="Plant Systems Biology data submission"/>
        </authorList>
    </citation>
    <scope>NUCLEOTIDE SEQUENCE</scope>
    <source>
        <strain evidence="9">D6</strain>
    </source>
</reference>
<sequence>MVKDKVATASTFFNDCMTELPPGVFLVLAFAYIENGKYLKAFRHEFIGTLLMISCTFSAGKWIGQQDMKLAWTAHAIGVIAADWFGGGPHVNPAMTTTMWALGKCTYTEGLVRIAGQMGGGLIAFPFFHAVSNYLGLEPFGGPEFNMESDEYEAAEAALSEFCATMLLAFAIYILNWELNFGSYHYIIKQFLTAVAIRALIEMFPTAGPAMNPMLATAWAAFGVGAGFEFPENFSHYFVYWVAPCVAAIVASFVYAVYSGESFFGSKLPIGPIKPQPAGKVKKN</sequence>
<proteinExistence type="inferred from homology"/>
<dbReference type="GO" id="GO:0016020">
    <property type="term" value="C:membrane"/>
    <property type="evidence" value="ECO:0007669"/>
    <property type="project" value="InterPro"/>
</dbReference>
<accession>A0A9N8E3Q4</accession>
<dbReference type="PANTHER" id="PTHR45665">
    <property type="entry name" value="AQUAPORIN-8"/>
    <property type="match status" value="1"/>
</dbReference>
<dbReference type="AlphaFoldDB" id="A0A9N8E3Q4"/>
<dbReference type="Pfam" id="PF00230">
    <property type="entry name" value="MIP"/>
    <property type="match status" value="1"/>
</dbReference>
<keyword evidence="4" id="KW-0677">Repeat</keyword>
<comment type="similarity">
    <text evidence="7">Belongs to the MIP/aquaporin (TC 1.A.8) family.</text>
</comment>
<dbReference type="SUPFAM" id="SSF81338">
    <property type="entry name" value="Aquaporin-like"/>
    <property type="match status" value="1"/>
</dbReference>
<evidence type="ECO:0000313" key="9">
    <source>
        <dbReference type="EMBL" id="CAB9514026.1"/>
    </source>
</evidence>
<evidence type="ECO:0000256" key="5">
    <source>
        <dbReference type="ARBA" id="ARBA00022989"/>
    </source>
</evidence>
<keyword evidence="3 7" id="KW-0812">Transmembrane</keyword>
<gene>
    <name evidence="9" type="ORF">SEMRO_627_G177890.1</name>
</gene>
<dbReference type="PANTHER" id="PTHR45665:SF9">
    <property type="entry name" value="AQUAPORIN-8"/>
    <property type="match status" value="1"/>
</dbReference>
<evidence type="ECO:0000256" key="8">
    <source>
        <dbReference type="SAM" id="Phobius"/>
    </source>
</evidence>
<evidence type="ECO:0000256" key="6">
    <source>
        <dbReference type="ARBA" id="ARBA00023136"/>
    </source>
</evidence>
<dbReference type="Proteomes" id="UP001153069">
    <property type="component" value="Unassembled WGS sequence"/>
</dbReference>
<dbReference type="PRINTS" id="PR00783">
    <property type="entry name" value="MINTRINSICP"/>
</dbReference>
<evidence type="ECO:0000256" key="7">
    <source>
        <dbReference type="RuleBase" id="RU000477"/>
    </source>
</evidence>
<comment type="caution">
    <text evidence="9">The sequence shown here is derived from an EMBL/GenBank/DDBJ whole genome shotgun (WGS) entry which is preliminary data.</text>
</comment>
<evidence type="ECO:0000256" key="4">
    <source>
        <dbReference type="ARBA" id="ARBA00022737"/>
    </source>
</evidence>
<evidence type="ECO:0000256" key="1">
    <source>
        <dbReference type="ARBA" id="ARBA00004127"/>
    </source>
</evidence>
<dbReference type="InterPro" id="IPR034294">
    <property type="entry name" value="Aquaporin_transptr"/>
</dbReference>
<comment type="subcellular location">
    <subcellularLocation>
        <location evidence="1">Endomembrane system</location>
        <topology evidence="1">Multi-pass membrane protein</topology>
    </subcellularLocation>
</comment>
<dbReference type="OrthoDB" id="3222at2759"/>
<keyword evidence="5 8" id="KW-1133">Transmembrane helix</keyword>
<protein>
    <recommendedName>
        <fullName evidence="11">Aquaporin</fullName>
    </recommendedName>
</protein>
<keyword evidence="10" id="KW-1185">Reference proteome</keyword>